<evidence type="ECO:0000256" key="1">
    <source>
        <dbReference type="SAM" id="SignalP"/>
    </source>
</evidence>
<dbReference type="RefSeq" id="WP_406832771.1">
    <property type="nucleotide sequence ID" value="NZ_CP157483.1"/>
</dbReference>
<name>A0AAU7JZJ7_9MICO</name>
<reference evidence="2" key="1">
    <citation type="submission" date="2024-05" db="EMBL/GenBank/DDBJ databases">
        <authorList>
            <person name="Kim S."/>
            <person name="Heo J."/>
            <person name="Choi H."/>
            <person name="Choi Y."/>
            <person name="Kwon S.-W."/>
            <person name="Kim Y."/>
        </authorList>
    </citation>
    <scope>NUCLEOTIDE SEQUENCE</scope>
    <source>
        <strain evidence="2">KACC 23699</strain>
    </source>
</reference>
<protein>
    <submittedName>
        <fullName evidence="2">Uncharacterized protein</fullName>
    </submittedName>
</protein>
<dbReference type="AlphaFoldDB" id="A0AAU7JZJ7"/>
<sequence length="198" mass="20684">MRRGRVVAVGLLAGVLVAGAGVAAVRATTGPHTVEVSQARLRFDLPHGWHDADRRPAPTQAWVIEAAQRQGFTPQAYAEGLRTSTLASMTGPVRGGYLCTVDVQRTRFSRVPDAGTVQGELTQLHEEVDSSHPAASPLGTVLVTRYHFTLGSVPATSTVVHVAVHGEVLAITIAAAGADAASTTDPVADEVVRSLRPG</sequence>
<feature type="signal peptide" evidence="1">
    <location>
        <begin position="1"/>
        <end position="20"/>
    </location>
</feature>
<gene>
    <name evidence="2" type="ORF">ABEG17_08075</name>
</gene>
<proteinExistence type="predicted"/>
<accession>A0AAU7JZJ7</accession>
<organism evidence="2">
    <name type="scientific">Pedococcus sp. KACC 23699</name>
    <dbReference type="NCBI Taxonomy" id="3149228"/>
    <lineage>
        <taxon>Bacteria</taxon>
        <taxon>Bacillati</taxon>
        <taxon>Actinomycetota</taxon>
        <taxon>Actinomycetes</taxon>
        <taxon>Micrococcales</taxon>
        <taxon>Intrasporangiaceae</taxon>
        <taxon>Pedococcus</taxon>
    </lineage>
</organism>
<keyword evidence="1" id="KW-0732">Signal</keyword>
<evidence type="ECO:0000313" key="2">
    <source>
        <dbReference type="EMBL" id="XBO45279.1"/>
    </source>
</evidence>
<dbReference type="EMBL" id="CP157483">
    <property type="protein sequence ID" value="XBO45279.1"/>
    <property type="molecule type" value="Genomic_DNA"/>
</dbReference>
<feature type="chain" id="PRO_5043605113" evidence="1">
    <location>
        <begin position="21"/>
        <end position="198"/>
    </location>
</feature>